<dbReference type="EnsemblMetazoa" id="AMAM007201-RA">
    <property type="protein sequence ID" value="AMAM007201-PA"/>
    <property type="gene ID" value="AMAM007201"/>
</dbReference>
<evidence type="ECO:0000313" key="5">
    <source>
        <dbReference type="EnsemblMetazoa" id="AMAM007201-PA"/>
    </source>
</evidence>
<comment type="subcellular location">
    <subcellularLocation>
        <location evidence="1">Cytoplasm</location>
    </subcellularLocation>
</comment>
<sequence>MHMLNIALSVASSTVSNSSANNSNNNVTSSSSLPISSVVSTTTKSSSNTSGTGVVTNMPLVNPYIQAPGVPFYQQAAVYSYEDLQLMQQRLPHVPGFYDINYQTPTSLGAAGVRDANLGSVAYSTMSDGRFTRTDNNSSP</sequence>
<reference evidence="6" key="1">
    <citation type="submission" date="2013-09" db="EMBL/GenBank/DDBJ databases">
        <title>The Genome Sequence of Anopheles maculatus species B.</title>
        <authorList>
            <consortium name="The Broad Institute Genomics Platform"/>
            <person name="Neafsey D.E."/>
            <person name="Besansky N."/>
            <person name="Howell P."/>
            <person name="Walton C."/>
            <person name="Young S.K."/>
            <person name="Zeng Q."/>
            <person name="Gargeya S."/>
            <person name="Fitzgerald M."/>
            <person name="Haas B."/>
            <person name="Abouelleil A."/>
            <person name="Allen A.W."/>
            <person name="Alvarado L."/>
            <person name="Arachchi H.M."/>
            <person name="Berlin A.M."/>
            <person name="Chapman S.B."/>
            <person name="Gainer-Dewar J."/>
            <person name="Goldberg J."/>
            <person name="Griggs A."/>
            <person name="Gujja S."/>
            <person name="Hansen M."/>
            <person name="Howarth C."/>
            <person name="Imamovic A."/>
            <person name="Ireland A."/>
            <person name="Larimer J."/>
            <person name="McCowan C."/>
            <person name="Murphy C."/>
            <person name="Pearson M."/>
            <person name="Poon T.W."/>
            <person name="Priest M."/>
            <person name="Roberts A."/>
            <person name="Saif S."/>
            <person name="Shea T."/>
            <person name="Sisk P."/>
            <person name="Sykes S."/>
            <person name="Wortman J."/>
            <person name="Nusbaum C."/>
            <person name="Birren B."/>
        </authorList>
    </citation>
    <scope>NUCLEOTIDE SEQUENCE [LARGE SCALE GENOMIC DNA]</scope>
    <source>
        <strain evidence="6">maculatus3</strain>
    </source>
</reference>
<evidence type="ECO:0000313" key="6">
    <source>
        <dbReference type="Proteomes" id="UP000075901"/>
    </source>
</evidence>
<proteinExistence type="predicted"/>
<evidence type="ECO:0000256" key="1">
    <source>
        <dbReference type="ARBA" id="ARBA00004496"/>
    </source>
</evidence>
<evidence type="ECO:0000256" key="3">
    <source>
        <dbReference type="ARBA" id="ARBA00022553"/>
    </source>
</evidence>
<dbReference type="PANTHER" id="PTHR16308">
    <property type="entry name" value="UBIQUITIN ASSOCIATED PROTEIN 2-LIKE/LINGERER"/>
    <property type="match status" value="1"/>
</dbReference>
<evidence type="ECO:0000256" key="4">
    <source>
        <dbReference type="SAM" id="MobiDB-lite"/>
    </source>
</evidence>
<feature type="region of interest" description="Disordered" evidence="4">
    <location>
        <begin position="15"/>
        <end position="34"/>
    </location>
</feature>
<dbReference type="InterPro" id="IPR051833">
    <property type="entry name" value="TC-DDR_regulator"/>
</dbReference>
<evidence type="ECO:0000256" key="2">
    <source>
        <dbReference type="ARBA" id="ARBA00022490"/>
    </source>
</evidence>
<reference evidence="5" key="2">
    <citation type="submission" date="2020-05" db="UniProtKB">
        <authorList>
            <consortium name="EnsemblMetazoa"/>
        </authorList>
    </citation>
    <scope>IDENTIFICATION</scope>
    <source>
        <strain evidence="5">maculatus3</strain>
    </source>
</reference>
<name>A0A182SI02_9DIPT</name>
<protein>
    <submittedName>
        <fullName evidence="5">Uncharacterized protein</fullName>
    </submittedName>
</protein>
<keyword evidence="2" id="KW-0963">Cytoplasm</keyword>
<dbReference type="GO" id="GO:0005737">
    <property type="term" value="C:cytoplasm"/>
    <property type="evidence" value="ECO:0007669"/>
    <property type="project" value="UniProtKB-SubCell"/>
</dbReference>
<dbReference type="PANTHER" id="PTHR16308:SF13">
    <property type="entry name" value="PROTEIN LINGERER"/>
    <property type="match status" value="1"/>
</dbReference>
<keyword evidence="3" id="KW-0597">Phosphoprotein</keyword>
<dbReference type="Proteomes" id="UP000075901">
    <property type="component" value="Unassembled WGS sequence"/>
</dbReference>
<keyword evidence="6" id="KW-1185">Reference proteome</keyword>
<dbReference type="AlphaFoldDB" id="A0A182SI02"/>
<dbReference type="VEuPathDB" id="VectorBase:AMAM007201"/>
<accession>A0A182SI02</accession>
<organism evidence="5 6">
    <name type="scientific">Anopheles maculatus</name>
    <dbReference type="NCBI Taxonomy" id="74869"/>
    <lineage>
        <taxon>Eukaryota</taxon>
        <taxon>Metazoa</taxon>
        <taxon>Ecdysozoa</taxon>
        <taxon>Arthropoda</taxon>
        <taxon>Hexapoda</taxon>
        <taxon>Insecta</taxon>
        <taxon>Pterygota</taxon>
        <taxon>Neoptera</taxon>
        <taxon>Endopterygota</taxon>
        <taxon>Diptera</taxon>
        <taxon>Nematocera</taxon>
        <taxon>Culicoidea</taxon>
        <taxon>Culicidae</taxon>
        <taxon>Anophelinae</taxon>
        <taxon>Anopheles</taxon>
        <taxon>Anopheles maculatus group</taxon>
    </lineage>
</organism>
<dbReference type="GO" id="GO:0005634">
    <property type="term" value="C:nucleus"/>
    <property type="evidence" value="ECO:0007669"/>
    <property type="project" value="TreeGrafter"/>
</dbReference>